<accession>A0A1I6PV60</accession>
<keyword evidence="2 6" id="KW-0349">Heme</keyword>
<dbReference type="STRING" id="871741.SAMN05192570_1297"/>
<reference evidence="10" key="1">
    <citation type="submission" date="2016-10" db="EMBL/GenBank/DDBJ databases">
        <authorList>
            <person name="Varghese N."/>
            <person name="Submissions S."/>
        </authorList>
    </citation>
    <scope>NUCLEOTIDE SEQUENCE [LARGE SCALE GENOMIC DNA]</scope>
    <source>
        <strain evidence="10">CGMCC 1.10683</strain>
    </source>
</reference>
<evidence type="ECO:0000256" key="2">
    <source>
        <dbReference type="ARBA" id="ARBA00022617"/>
    </source>
</evidence>
<feature type="chain" id="PRO_5011779876" evidence="7">
    <location>
        <begin position="18"/>
        <end position="119"/>
    </location>
</feature>
<dbReference type="InterPro" id="IPR036909">
    <property type="entry name" value="Cyt_c-like_dom_sf"/>
</dbReference>
<proteinExistence type="predicted"/>
<evidence type="ECO:0000256" key="7">
    <source>
        <dbReference type="SAM" id="SignalP"/>
    </source>
</evidence>
<feature type="signal peptide" evidence="7">
    <location>
        <begin position="1"/>
        <end position="17"/>
    </location>
</feature>
<organism evidence="9 10">
    <name type="scientific">Brevundimonas viscosa</name>
    <dbReference type="NCBI Taxonomy" id="871741"/>
    <lineage>
        <taxon>Bacteria</taxon>
        <taxon>Pseudomonadati</taxon>
        <taxon>Pseudomonadota</taxon>
        <taxon>Alphaproteobacteria</taxon>
        <taxon>Caulobacterales</taxon>
        <taxon>Caulobacteraceae</taxon>
        <taxon>Brevundimonas</taxon>
    </lineage>
</organism>
<evidence type="ECO:0000256" key="6">
    <source>
        <dbReference type="PROSITE-ProRule" id="PRU00433"/>
    </source>
</evidence>
<dbReference type="GO" id="GO:0009055">
    <property type="term" value="F:electron transfer activity"/>
    <property type="evidence" value="ECO:0007669"/>
    <property type="project" value="InterPro"/>
</dbReference>
<evidence type="ECO:0000256" key="4">
    <source>
        <dbReference type="ARBA" id="ARBA00022982"/>
    </source>
</evidence>
<evidence type="ECO:0000256" key="5">
    <source>
        <dbReference type="ARBA" id="ARBA00023004"/>
    </source>
</evidence>
<dbReference type="PANTHER" id="PTHR11961">
    <property type="entry name" value="CYTOCHROME C"/>
    <property type="match status" value="1"/>
</dbReference>
<dbReference type="PRINTS" id="PR00604">
    <property type="entry name" value="CYTCHRMECIAB"/>
</dbReference>
<keyword evidence="10" id="KW-1185">Reference proteome</keyword>
<dbReference type="Gene3D" id="1.10.760.10">
    <property type="entry name" value="Cytochrome c-like domain"/>
    <property type="match status" value="1"/>
</dbReference>
<keyword evidence="7" id="KW-0732">Signal</keyword>
<dbReference type="Pfam" id="PF00034">
    <property type="entry name" value="Cytochrom_C"/>
    <property type="match status" value="1"/>
</dbReference>
<dbReference type="GO" id="GO:0020037">
    <property type="term" value="F:heme binding"/>
    <property type="evidence" value="ECO:0007669"/>
    <property type="project" value="InterPro"/>
</dbReference>
<dbReference type="SUPFAM" id="SSF46626">
    <property type="entry name" value="Cytochrome c"/>
    <property type="match status" value="1"/>
</dbReference>
<evidence type="ECO:0000313" key="10">
    <source>
        <dbReference type="Proteomes" id="UP000198788"/>
    </source>
</evidence>
<evidence type="ECO:0000256" key="3">
    <source>
        <dbReference type="ARBA" id="ARBA00022723"/>
    </source>
</evidence>
<protein>
    <submittedName>
        <fullName evidence="9">Cytochrome c</fullName>
    </submittedName>
</protein>
<dbReference type="Proteomes" id="UP000198788">
    <property type="component" value="Unassembled WGS sequence"/>
</dbReference>
<dbReference type="EMBL" id="FOZV01000002">
    <property type="protein sequence ID" value="SFS43968.1"/>
    <property type="molecule type" value="Genomic_DNA"/>
</dbReference>
<evidence type="ECO:0000259" key="8">
    <source>
        <dbReference type="PROSITE" id="PS51007"/>
    </source>
</evidence>
<sequence>MAILLIMLAALAVPPQARDPGERAFQRCAGCHSLRPDDSQSVAPSLHGVFGRRAGTAEGFAYSPALREAGRRGLTWDAATLAQFLEDPEAAVPGTAMPYQGGPASERAAVIDFLRRRAP</sequence>
<dbReference type="InterPro" id="IPR002327">
    <property type="entry name" value="Cyt_c_1A/1B"/>
</dbReference>
<dbReference type="InterPro" id="IPR009056">
    <property type="entry name" value="Cyt_c-like_dom"/>
</dbReference>
<keyword evidence="3 6" id="KW-0479">Metal-binding</keyword>
<dbReference type="GO" id="GO:0046872">
    <property type="term" value="F:metal ion binding"/>
    <property type="evidence" value="ECO:0007669"/>
    <property type="project" value="UniProtKB-KW"/>
</dbReference>
<dbReference type="OrthoDB" id="9805828at2"/>
<feature type="domain" description="Cytochrome c" evidence="8">
    <location>
        <begin position="16"/>
        <end position="119"/>
    </location>
</feature>
<keyword evidence="5 6" id="KW-0408">Iron</keyword>
<name>A0A1I6PV60_9CAUL</name>
<keyword evidence="1" id="KW-0813">Transport</keyword>
<dbReference type="AlphaFoldDB" id="A0A1I6PV60"/>
<keyword evidence="4" id="KW-0249">Electron transport</keyword>
<evidence type="ECO:0000256" key="1">
    <source>
        <dbReference type="ARBA" id="ARBA00022448"/>
    </source>
</evidence>
<dbReference type="RefSeq" id="WP_092307991.1">
    <property type="nucleotide sequence ID" value="NZ_FOZV01000002.1"/>
</dbReference>
<gene>
    <name evidence="9" type="ORF">SAMN05192570_1297</name>
</gene>
<evidence type="ECO:0000313" key="9">
    <source>
        <dbReference type="EMBL" id="SFS43968.1"/>
    </source>
</evidence>
<dbReference type="PROSITE" id="PS51007">
    <property type="entry name" value="CYTC"/>
    <property type="match status" value="1"/>
</dbReference>